<evidence type="ECO:0000313" key="4">
    <source>
        <dbReference type="Proteomes" id="UP000594263"/>
    </source>
</evidence>
<keyword evidence="1" id="KW-0677">Repeat</keyword>
<dbReference type="Gramene" id="Kaladp0039s0463.1.v1.1">
    <property type="protein sequence ID" value="Kaladp0039s0463.1.v1.1.CDS.1"/>
    <property type="gene ID" value="Kaladp0039s0463.v1.1"/>
</dbReference>
<proteinExistence type="predicted"/>
<dbReference type="GO" id="GO:0003723">
    <property type="term" value="F:RNA binding"/>
    <property type="evidence" value="ECO:0007669"/>
    <property type="project" value="InterPro"/>
</dbReference>
<dbReference type="FunFam" id="1.25.40.10:FF:000090">
    <property type="entry name" value="Pentatricopeptide repeat-containing protein, chloroplastic"/>
    <property type="match status" value="1"/>
</dbReference>
<evidence type="ECO:0000256" key="1">
    <source>
        <dbReference type="ARBA" id="ARBA00022737"/>
    </source>
</evidence>
<dbReference type="InterPro" id="IPR046848">
    <property type="entry name" value="E_motif"/>
</dbReference>
<dbReference type="OMA" id="KMLYVHS"/>
<name>A0A7N0TKS6_KALFE</name>
<evidence type="ECO:0000313" key="3">
    <source>
        <dbReference type="EnsemblPlants" id="Kaladp0039s0463.1.v1.1.CDS.1"/>
    </source>
</evidence>
<feature type="repeat" description="PPR" evidence="2">
    <location>
        <begin position="78"/>
        <end position="112"/>
    </location>
</feature>
<accession>A0A7N0TKS6</accession>
<dbReference type="Gene3D" id="1.25.40.10">
    <property type="entry name" value="Tetratricopeptide repeat domain"/>
    <property type="match status" value="4"/>
</dbReference>
<dbReference type="GO" id="GO:0009451">
    <property type="term" value="P:RNA modification"/>
    <property type="evidence" value="ECO:0007669"/>
    <property type="project" value="InterPro"/>
</dbReference>
<dbReference type="InterPro" id="IPR002885">
    <property type="entry name" value="PPR_rpt"/>
</dbReference>
<dbReference type="PROSITE" id="PS51375">
    <property type="entry name" value="PPR"/>
    <property type="match status" value="5"/>
</dbReference>
<feature type="repeat" description="PPR" evidence="2">
    <location>
        <begin position="182"/>
        <end position="216"/>
    </location>
</feature>
<feature type="repeat" description="PPR" evidence="2">
    <location>
        <begin position="381"/>
        <end position="415"/>
    </location>
</feature>
<dbReference type="PANTHER" id="PTHR47926:SF433">
    <property type="entry name" value="PENTATRICOPEPTIDE REPEAT-CONTAINING PROTEIN"/>
    <property type="match status" value="1"/>
</dbReference>
<dbReference type="Pfam" id="PF13041">
    <property type="entry name" value="PPR_2"/>
    <property type="match status" value="1"/>
</dbReference>
<evidence type="ECO:0008006" key="5">
    <source>
        <dbReference type="Google" id="ProtNLM"/>
    </source>
</evidence>
<dbReference type="InterPro" id="IPR011990">
    <property type="entry name" value="TPR-like_helical_dom_sf"/>
</dbReference>
<dbReference type="PANTHER" id="PTHR47926">
    <property type="entry name" value="PENTATRICOPEPTIDE REPEAT-CONTAINING PROTEIN"/>
    <property type="match status" value="1"/>
</dbReference>
<dbReference type="AlphaFoldDB" id="A0A7N0TKS6"/>
<dbReference type="NCBIfam" id="TIGR00756">
    <property type="entry name" value="PPR"/>
    <property type="match status" value="4"/>
</dbReference>
<feature type="repeat" description="PPR" evidence="2">
    <location>
        <begin position="149"/>
        <end position="179"/>
    </location>
</feature>
<feature type="repeat" description="PPR" evidence="2">
    <location>
        <begin position="280"/>
        <end position="314"/>
    </location>
</feature>
<dbReference type="Pfam" id="PF01535">
    <property type="entry name" value="PPR"/>
    <property type="match status" value="5"/>
</dbReference>
<sequence>MKILQDVRMRAVAADTCILSLKTCPTLDALKSVHAVMLQSGLTLNIFFSTALLSRYAAVGSIHHAYAVFSSISAAATDVFLVNAMLQSFVDCARFDGSLLLYRRMRRSGITTPDHFSFPCLVKAAGCFGDFALASSIHREVIRFGCASHVLVCNSIIAMYGRCGRTELARALFDEMPHSRRSAVTWSCMIGAYAQNGFNQLGILLFRHMMGRGIGVSRSALLNVMPCVSTESDAQSIFRLVVASGHGSHQAVQNAAMRMFGRIDRIDIARSIFLQIVDKDLFSWSSMIEAYAQSDSPFDAFQHFIEMTLLGFRPDSVTLLSLVRACCTMRSVQQAHLVHGIILRTLSSYNVSLGTALVDLYVNCGSIRHARSVFDRMQERNARTWSTMISGYGIHGHGKEALRLYDQMRRNRENPDHITLVAVLSACSHAGLIAEGWECFESMERDFGITPGLEHYACMVDLLGRAGQLDEARNFVEGMPIEPGVGVWGSLLGACRIHSNLELAEHAAKALLELDGCNPGRYVLLSHIYSSTGKQAEAEKIRKLMTERGLKKFVGHTSIHS</sequence>
<dbReference type="EnsemblPlants" id="Kaladp0039s0463.1.v1.1">
    <property type="protein sequence ID" value="Kaladp0039s0463.1.v1.1.CDS.1"/>
    <property type="gene ID" value="Kaladp0039s0463.v1.1"/>
</dbReference>
<dbReference type="Proteomes" id="UP000594263">
    <property type="component" value="Unplaced"/>
</dbReference>
<dbReference type="Pfam" id="PF20431">
    <property type="entry name" value="E_motif"/>
    <property type="match status" value="1"/>
</dbReference>
<organism evidence="3 4">
    <name type="scientific">Kalanchoe fedtschenkoi</name>
    <name type="common">Lavender scallops</name>
    <name type="synonym">South American air plant</name>
    <dbReference type="NCBI Taxonomy" id="63787"/>
    <lineage>
        <taxon>Eukaryota</taxon>
        <taxon>Viridiplantae</taxon>
        <taxon>Streptophyta</taxon>
        <taxon>Embryophyta</taxon>
        <taxon>Tracheophyta</taxon>
        <taxon>Spermatophyta</taxon>
        <taxon>Magnoliopsida</taxon>
        <taxon>eudicotyledons</taxon>
        <taxon>Gunneridae</taxon>
        <taxon>Pentapetalae</taxon>
        <taxon>Saxifragales</taxon>
        <taxon>Crassulaceae</taxon>
        <taxon>Kalanchoe</taxon>
    </lineage>
</organism>
<reference evidence="3" key="1">
    <citation type="submission" date="2021-01" db="UniProtKB">
        <authorList>
            <consortium name="EnsemblPlants"/>
        </authorList>
    </citation>
    <scope>IDENTIFICATION</scope>
</reference>
<protein>
    <recommendedName>
        <fullName evidence="5">Pentatricopeptide repeat-containing protein</fullName>
    </recommendedName>
</protein>
<dbReference type="InterPro" id="IPR046960">
    <property type="entry name" value="PPR_At4g14850-like_plant"/>
</dbReference>
<keyword evidence="4" id="KW-1185">Reference proteome</keyword>
<evidence type="ECO:0000256" key="2">
    <source>
        <dbReference type="PROSITE-ProRule" id="PRU00708"/>
    </source>
</evidence>